<evidence type="ECO:0000256" key="17">
    <source>
        <dbReference type="PIRSR" id="PIRSR038885-2"/>
    </source>
</evidence>
<evidence type="ECO:0000256" key="12">
    <source>
        <dbReference type="ARBA" id="ARBA00023004"/>
    </source>
</evidence>
<comment type="cofactor">
    <cofactor evidence="17">
        <name>heme</name>
        <dbReference type="ChEBI" id="CHEBI:30413"/>
    </cofactor>
    <text evidence="17">Binds 2 heme groups non-covalently.</text>
</comment>
<dbReference type="InterPro" id="IPR016174">
    <property type="entry name" value="Di-haem_cyt_TM"/>
</dbReference>
<feature type="transmembrane region" description="Helical" evidence="18">
    <location>
        <begin position="40"/>
        <end position="61"/>
    </location>
</feature>
<evidence type="ECO:0000256" key="15">
    <source>
        <dbReference type="ARBA" id="ARBA00023136"/>
    </source>
</evidence>
<evidence type="ECO:0000256" key="2">
    <source>
        <dbReference type="ARBA" id="ARBA00004448"/>
    </source>
</evidence>
<organism evidence="21">
    <name type="scientific">Aphrocallistes vastus</name>
    <name type="common">Cloud glass sponge</name>
    <name type="synonym">Aphrocallistes whiteavesianus</name>
    <dbReference type="NCBI Taxonomy" id="83887"/>
    <lineage>
        <taxon>Eukaryota</taxon>
        <taxon>Metazoa</taxon>
        <taxon>Porifera</taxon>
        <taxon>Hexactinellida</taxon>
        <taxon>Hexasterophora</taxon>
        <taxon>Sceptrulophora</taxon>
        <taxon>Aphrocallistidae</taxon>
        <taxon>Aphrocallistes</taxon>
    </lineage>
</organism>
<feature type="transmembrane region" description="Helical" evidence="18">
    <location>
        <begin position="292"/>
        <end position="311"/>
    </location>
</feature>
<keyword evidence="15 18" id="KW-0472">Membrane</keyword>
<feature type="transmembrane region" description="Helical" evidence="18">
    <location>
        <begin position="354"/>
        <end position="370"/>
    </location>
</feature>
<dbReference type="InterPro" id="IPR030689">
    <property type="entry name" value="Cytochrome_b"/>
</dbReference>
<feature type="transmembrane region" description="Helical" evidence="18">
    <location>
        <begin position="143"/>
        <end position="161"/>
    </location>
</feature>
<dbReference type="SUPFAM" id="SSF81648">
    <property type="entry name" value="a domain/subunit of cytochrome bc1 complex (Ubiquinol-cytochrome c reductase)"/>
    <property type="match status" value="1"/>
</dbReference>
<keyword evidence="12 17" id="KW-0408">Iron</keyword>
<evidence type="ECO:0000256" key="13">
    <source>
        <dbReference type="ARBA" id="ARBA00023075"/>
    </source>
</evidence>
<keyword evidence="14 18" id="KW-0496">Mitochondrion</keyword>
<feature type="transmembrane region" description="Helical" evidence="18">
    <location>
        <begin position="81"/>
        <end position="102"/>
    </location>
</feature>
<evidence type="ECO:0000256" key="18">
    <source>
        <dbReference type="RuleBase" id="RU362117"/>
    </source>
</evidence>
<evidence type="ECO:0000256" key="14">
    <source>
        <dbReference type="ARBA" id="ARBA00023128"/>
    </source>
</evidence>
<dbReference type="InterPro" id="IPR036150">
    <property type="entry name" value="Cyt_b/b6_C_sf"/>
</dbReference>
<dbReference type="Gene3D" id="1.20.810.10">
    <property type="entry name" value="Cytochrome Bc1 Complex, Chain C"/>
    <property type="match status" value="1"/>
</dbReference>
<feature type="binding site" description="axial binding residue" evidence="17">
    <location>
        <position position="200"/>
    </location>
    <ligand>
        <name>heme b</name>
        <dbReference type="ChEBI" id="CHEBI:60344"/>
        <label>b566</label>
    </ligand>
    <ligandPart>
        <name>Fe</name>
        <dbReference type="ChEBI" id="CHEBI:18248"/>
    </ligandPart>
</feature>
<evidence type="ECO:0000313" key="21">
    <source>
        <dbReference type="EMBL" id="ABR58842.1"/>
    </source>
</evidence>
<comment type="subcellular location">
    <subcellularLocation>
        <location evidence="2">Mitochondrion inner membrane</location>
        <topology evidence="2">Multi-pass membrane protein</topology>
    </subcellularLocation>
</comment>
<gene>
    <name evidence="21" type="primary">cob</name>
</gene>
<evidence type="ECO:0000256" key="1">
    <source>
        <dbReference type="ARBA" id="ARBA00002566"/>
    </source>
</evidence>
<evidence type="ECO:0000256" key="3">
    <source>
        <dbReference type="ARBA" id="ARBA00013531"/>
    </source>
</evidence>
<dbReference type="InterPro" id="IPR005798">
    <property type="entry name" value="Cyt_b/b6_C"/>
</dbReference>
<dbReference type="GO" id="GO:0005743">
    <property type="term" value="C:mitochondrial inner membrane"/>
    <property type="evidence" value="ECO:0007669"/>
    <property type="project" value="UniProtKB-SubCell"/>
</dbReference>
<keyword evidence="9" id="KW-0999">Mitochondrion inner membrane</keyword>
<keyword evidence="6 18" id="KW-0679">Respiratory chain</keyword>
<comment type="function">
    <text evidence="1 18">Component of the ubiquinol-cytochrome c reductase complex (complex III or cytochrome b-c1 complex) that is part of the mitochondrial respiratory chain. The b-c1 complex mediates electron transfer from ubiquinol to cytochrome c. Contributes to the generation of a proton gradient across the mitochondrial membrane that is then used for ATP synthesis.</text>
</comment>
<dbReference type="Pfam" id="PF00032">
    <property type="entry name" value="Cytochrom_B_C"/>
    <property type="match status" value="1"/>
</dbReference>
<feature type="binding site" description="axial binding residue" evidence="17">
    <location>
        <position position="186"/>
    </location>
    <ligand>
        <name>heme b</name>
        <dbReference type="ChEBI" id="CHEBI:60344"/>
        <label>b562</label>
    </ligand>
    <ligandPart>
        <name>Fe</name>
        <dbReference type="ChEBI" id="CHEBI:18248"/>
    </ligandPart>
</feature>
<keyword evidence="11 18" id="KW-1133">Transmembrane helix</keyword>
<evidence type="ECO:0000259" key="20">
    <source>
        <dbReference type="PROSITE" id="PS51003"/>
    </source>
</evidence>
<dbReference type="CDD" id="cd00290">
    <property type="entry name" value="cytochrome_b_C"/>
    <property type="match status" value="1"/>
</dbReference>
<feature type="domain" description="Cytochrome b/b6 C-terminal region profile" evidence="20">
    <location>
        <begin position="214"/>
        <end position="384"/>
    </location>
</feature>
<keyword evidence="7 18" id="KW-0812">Transmembrane</keyword>
<keyword evidence="4 18" id="KW-0813">Transport</keyword>
<keyword evidence="10 18" id="KW-0249">Electron transport</keyword>
<dbReference type="InterPro" id="IPR005797">
    <property type="entry name" value="Cyt_b/b6_N"/>
</dbReference>
<evidence type="ECO:0000256" key="16">
    <source>
        <dbReference type="PIRSR" id="PIRSR038885-1"/>
    </source>
</evidence>
<dbReference type="PROSITE" id="PS51002">
    <property type="entry name" value="CYTB_NTER"/>
    <property type="match status" value="1"/>
</dbReference>
<protein>
    <recommendedName>
        <fullName evidence="3 18">Cytochrome b</fullName>
    </recommendedName>
</protein>
<keyword evidence="13" id="KW-0830">Ubiquinone</keyword>
<geneLocation type="mitochondrion" evidence="21"/>
<dbReference type="PANTHER" id="PTHR19271:SF16">
    <property type="entry name" value="CYTOCHROME B"/>
    <property type="match status" value="1"/>
</dbReference>
<dbReference type="InterPro" id="IPR048260">
    <property type="entry name" value="Cytochrome_b_C_euk/bac"/>
</dbReference>
<dbReference type="InterPro" id="IPR027387">
    <property type="entry name" value="Cytb/b6-like_sf"/>
</dbReference>
<dbReference type="EMBL" id="EU000309">
    <property type="protein sequence ID" value="ABR58842.1"/>
    <property type="molecule type" value="Genomic_DNA"/>
</dbReference>
<evidence type="ECO:0000256" key="7">
    <source>
        <dbReference type="ARBA" id="ARBA00022692"/>
    </source>
</evidence>
<keyword evidence="8 17" id="KW-0479">Metal-binding</keyword>
<name>B2BRP8_APHVA</name>
<proteinExistence type="inferred from homology"/>
<comment type="cofactor">
    <cofactor evidence="18">
        <name>heme b</name>
        <dbReference type="ChEBI" id="CHEBI:60344"/>
    </cofactor>
    <text evidence="18">Binds 2 heme groups non-covalently.</text>
</comment>
<dbReference type="GO" id="GO:0006122">
    <property type="term" value="P:mitochondrial electron transport, ubiquinol to cytochrome c"/>
    <property type="evidence" value="ECO:0007669"/>
    <property type="project" value="TreeGrafter"/>
</dbReference>
<dbReference type="GO" id="GO:0016491">
    <property type="term" value="F:oxidoreductase activity"/>
    <property type="evidence" value="ECO:0007669"/>
    <property type="project" value="UniProtKB-UniRule"/>
</dbReference>
<dbReference type="Pfam" id="PF00033">
    <property type="entry name" value="Cytochrome_B"/>
    <property type="match status" value="1"/>
</dbReference>
<comment type="similarity">
    <text evidence="18">Belongs to the cytochrome b family.</text>
</comment>
<evidence type="ECO:0000256" key="9">
    <source>
        <dbReference type="ARBA" id="ARBA00022792"/>
    </source>
</evidence>
<evidence type="ECO:0000256" key="4">
    <source>
        <dbReference type="ARBA" id="ARBA00022448"/>
    </source>
</evidence>
<dbReference type="SUPFAM" id="SSF81342">
    <property type="entry name" value="Transmembrane di-heme cytochromes"/>
    <property type="match status" value="1"/>
</dbReference>
<reference evidence="21" key="1">
    <citation type="journal article" date="2008" name="BMC Genomics">
        <title>The mitochondrial genome of the hexactinellid sponge Aphrocallistes vastus: evidence for programmed translational frameshifting.</title>
        <authorList>
            <person name="Rosengarten R.D."/>
            <person name="Sperling E.A."/>
            <person name="Moreno M.A."/>
            <person name="Leys S.P."/>
            <person name="Dellaporta S.L."/>
        </authorList>
    </citation>
    <scope>NUCLEOTIDE SEQUENCE</scope>
</reference>
<dbReference type="PROSITE" id="PS51003">
    <property type="entry name" value="CYTB_CTER"/>
    <property type="match status" value="1"/>
</dbReference>
<dbReference type="GO" id="GO:0045275">
    <property type="term" value="C:respiratory chain complex III"/>
    <property type="evidence" value="ECO:0007669"/>
    <property type="project" value="InterPro"/>
</dbReference>
<feature type="transmembrane region" description="Helical" evidence="18">
    <location>
        <begin position="323"/>
        <end position="342"/>
    </location>
</feature>
<feature type="transmembrane region" description="Helical" evidence="18">
    <location>
        <begin position="182"/>
        <end position="203"/>
    </location>
</feature>
<sequence length="393" mass="46168">MKPLRKSLRKDHFLLKVLSKVFSDLPTPSNINYYWNFGSLLRLCMLIQLLTGILLAMHYCPNINMAFDSIAHTTRNVSSGYILRNIHANRASIFFMCVYFHIRRNIYHRTWKNSITWLLGIIIYIIMIITSFIGYVLPWGQMSFWAATVITNLLSAIPYIGNTTVQWVWGGFRISNATLNRFYRLHYLLPFLLLFLIVLHIIALHTKPQRNPTGTQNNRDKIPFHHYYSIKDLQTVTGILLIITYLTTINPYISTDPENFLKANPLVTPTHIQPEWYFLFAYAILRSIPNKLGGVIVLIARILILCSTLLLKQHNLKTTNHRPNFKLTLWRLLFTFILLTWIGRMPAEDPFTTLRLIITAYYFIIFIIFLRKHSKMENNLINTKWKVFIKLIF</sequence>
<evidence type="ECO:0000256" key="8">
    <source>
        <dbReference type="ARBA" id="ARBA00022723"/>
    </source>
</evidence>
<dbReference type="GO" id="GO:0046872">
    <property type="term" value="F:metal ion binding"/>
    <property type="evidence" value="ECO:0007669"/>
    <property type="project" value="UniProtKB-UniRule"/>
</dbReference>
<feature type="transmembrane region" description="Helical" evidence="18">
    <location>
        <begin position="114"/>
        <end position="137"/>
    </location>
</feature>
<evidence type="ECO:0000256" key="6">
    <source>
        <dbReference type="ARBA" id="ARBA00022660"/>
    </source>
</evidence>
<evidence type="ECO:0000259" key="19">
    <source>
        <dbReference type="PROSITE" id="PS51002"/>
    </source>
</evidence>
<evidence type="ECO:0000256" key="5">
    <source>
        <dbReference type="ARBA" id="ARBA00022617"/>
    </source>
</evidence>
<feature type="binding site" description="axial binding residue" evidence="17">
    <location>
        <position position="87"/>
    </location>
    <ligand>
        <name>heme b</name>
        <dbReference type="ChEBI" id="CHEBI:60344"/>
        <label>b562</label>
    </ligand>
    <ligandPart>
        <name>Fe</name>
        <dbReference type="ChEBI" id="CHEBI:18248"/>
    </ligandPart>
</feature>
<dbReference type="PIRSF" id="PIRSF038885">
    <property type="entry name" value="COB"/>
    <property type="match status" value="1"/>
</dbReference>
<feature type="binding site" description="axial binding residue" evidence="17">
    <location>
        <position position="101"/>
    </location>
    <ligand>
        <name>heme b</name>
        <dbReference type="ChEBI" id="CHEBI:60344"/>
        <label>b566</label>
    </ligand>
    <ligandPart>
        <name>Fe</name>
        <dbReference type="ChEBI" id="CHEBI:18248"/>
    </ligandPart>
</feature>
<dbReference type="GO" id="GO:0008121">
    <property type="term" value="F:quinol-cytochrome-c reductase activity"/>
    <property type="evidence" value="ECO:0007669"/>
    <property type="project" value="InterPro"/>
</dbReference>
<evidence type="ECO:0000256" key="10">
    <source>
        <dbReference type="ARBA" id="ARBA00022982"/>
    </source>
</evidence>
<dbReference type="PANTHER" id="PTHR19271">
    <property type="entry name" value="CYTOCHROME B"/>
    <property type="match status" value="1"/>
</dbReference>
<evidence type="ECO:0000256" key="11">
    <source>
        <dbReference type="ARBA" id="ARBA00022989"/>
    </source>
</evidence>
<feature type="binding site" evidence="16">
    <location>
        <position position="205"/>
    </location>
    <ligand>
        <name>a ubiquinone</name>
        <dbReference type="ChEBI" id="CHEBI:16389"/>
    </ligand>
</feature>
<accession>B2BRP8</accession>
<feature type="domain" description="Cytochrome b/b6 N-terminal region profile" evidence="19">
    <location>
        <begin position="5"/>
        <end position="213"/>
    </location>
</feature>
<dbReference type="AlphaFoldDB" id="B2BRP8"/>
<dbReference type="InterPro" id="IPR048259">
    <property type="entry name" value="Cytochrome_b_N_euk/bac"/>
</dbReference>
<dbReference type="CDD" id="cd00284">
    <property type="entry name" value="Cytochrome_b_N"/>
    <property type="match status" value="1"/>
</dbReference>
<keyword evidence="5 17" id="KW-0349">Heme</keyword>